<protein>
    <recommendedName>
        <fullName evidence="2">Lipoprotein</fullName>
    </recommendedName>
</protein>
<evidence type="ECO:0000313" key="1">
    <source>
        <dbReference type="EMBL" id="WKN38312.1"/>
    </source>
</evidence>
<name>A0AA49GPU8_9BACT</name>
<dbReference type="AlphaFoldDB" id="A0AA49GPU8"/>
<dbReference type="EMBL" id="CP120682">
    <property type="protein sequence ID" value="WKN38312.1"/>
    <property type="molecule type" value="Genomic_DNA"/>
</dbReference>
<evidence type="ECO:0008006" key="2">
    <source>
        <dbReference type="Google" id="ProtNLM"/>
    </source>
</evidence>
<gene>
    <name evidence="1" type="ORF">K4G66_06300</name>
</gene>
<reference evidence="1" key="1">
    <citation type="journal article" date="2023" name="Comput. Struct. Biotechnol. J.">
        <title>Discovery of a novel marine Bacteroidetes with a rich repertoire of carbohydrate-active enzymes.</title>
        <authorList>
            <person name="Chen B."/>
            <person name="Liu G."/>
            <person name="Chen Q."/>
            <person name="Wang H."/>
            <person name="Liu L."/>
            <person name="Tang K."/>
        </authorList>
    </citation>
    <scope>NUCLEOTIDE SEQUENCE</scope>
    <source>
        <strain evidence="1">TK19036</strain>
    </source>
</reference>
<dbReference type="PROSITE" id="PS51257">
    <property type="entry name" value="PROKAR_LIPOPROTEIN"/>
    <property type="match status" value="1"/>
</dbReference>
<sequence>MKGNLLVIAFTIISLSACDYTTEVSEDLTQEPYFDLPSLVQQQLDRLDSLQPSVEVVAKINNQEEKEKVKKDSTGWAETLKLFSDADINRPVLQGSYIVSDSTDQQHHWSVRTYRAKQPQEVEVPYLTVYYQDSLTNVRRIETKFHEENLLYSTSRQLEMQFEPTNSGPRLVGYRSEGRQKMILRDSVHYQLQATLQYL</sequence>
<proteinExistence type="predicted"/>
<organism evidence="1">
    <name type="scientific">Roseihalotalea indica</name>
    <dbReference type="NCBI Taxonomy" id="2867963"/>
    <lineage>
        <taxon>Bacteria</taxon>
        <taxon>Pseudomonadati</taxon>
        <taxon>Bacteroidota</taxon>
        <taxon>Cytophagia</taxon>
        <taxon>Cytophagales</taxon>
        <taxon>Catalimonadaceae</taxon>
        <taxon>Roseihalotalea</taxon>
    </lineage>
</organism>
<reference evidence="1" key="2">
    <citation type="journal article" date="2024" name="Antonie Van Leeuwenhoek">
        <title>Roseihalotalea indica gen. nov., sp. nov., a halophilic Bacteroidetes from mesopelagic Southwest Indian Ocean with higher carbohydrate metabolic potential.</title>
        <authorList>
            <person name="Chen B."/>
            <person name="Zhang M."/>
            <person name="Lin D."/>
            <person name="Ye J."/>
            <person name="Tang K."/>
        </authorList>
    </citation>
    <scope>NUCLEOTIDE SEQUENCE</scope>
    <source>
        <strain evidence="1">TK19036</strain>
    </source>
</reference>
<accession>A0AA49GPU8</accession>